<accession>A0AAU6PWR0</accession>
<dbReference type="EMBL" id="CP093310">
    <property type="protein sequence ID" value="WXX24820.1"/>
    <property type="molecule type" value="Genomic_DNA"/>
</dbReference>
<dbReference type="AlphaFoldDB" id="A0AAU6PWR0"/>
<dbReference type="Proteomes" id="UP000829560">
    <property type="component" value="Chromosome"/>
</dbReference>
<proteinExistence type="predicted"/>
<dbReference type="KEGG" id="prae:MN210_18435"/>
<organism evidence="1 2">
    <name type="scientific">Psychrobacter raelei</name>
    <dbReference type="NCBI Taxonomy" id="2565531"/>
    <lineage>
        <taxon>Bacteria</taxon>
        <taxon>Pseudomonadati</taxon>
        <taxon>Pseudomonadota</taxon>
        <taxon>Gammaproteobacteria</taxon>
        <taxon>Moraxellales</taxon>
        <taxon>Moraxellaceae</taxon>
        <taxon>Psychrobacter</taxon>
    </lineage>
</organism>
<name>A0AAU6PWR0_9GAMM</name>
<keyword evidence="2" id="KW-1185">Reference proteome</keyword>
<evidence type="ECO:0000313" key="2">
    <source>
        <dbReference type="Proteomes" id="UP000829560"/>
    </source>
</evidence>
<evidence type="ECO:0000313" key="1">
    <source>
        <dbReference type="EMBL" id="WXX24820.1"/>
    </source>
</evidence>
<sequence>MSVPSNQLRKKILSSIDSHLNDYPEVAERWRAGDPTVRAMMTSIVETVLWLSRDNAVNITEPFIKSKQSTIIADAINKGILPVATPCQHMLTIENNGNSKVSLSQGRLVEDGTGRQWRLMSSATLNGHETKKVLAEQSTVNHIEVNIPVSESFYRLDVSTTDGAYLSSLSVYNATLGMSFQYTPKFMNAGLGQAAYTLQSHNLEDITIVFGDSERAGVTVQAGDTYEIAITQSYGYVDQSSLSSAALSEIYESEESKLNLYFKAGDLVRAGADPLSVAQMRLLASYPSMYDHNAVFMGNFDFLVRKHFMQRFDYMAIWNETINEKHYGASLDAINHLFLTVVAKNKIEQKALVEDIKKLVANADSLLDGKVNIKEVVERPYQITIAGRLATVHDMDSVKTQIKELLLENFGKGSLSSSYHNPDGFNKQEIAIKIRSDITAFQDRISDFSVLTEDTAENPIKPHEWAYITEDSITINMTRTADTGTAIWTL</sequence>
<gene>
    <name evidence="1" type="ORF">MN210_18435</name>
</gene>
<evidence type="ECO:0008006" key="3">
    <source>
        <dbReference type="Google" id="ProtNLM"/>
    </source>
</evidence>
<reference evidence="1" key="1">
    <citation type="submission" date="2024-03" db="EMBL/GenBank/DDBJ databases">
        <title>Psychrobacter raelis sp. nov. isolated from a dog with peritonitis.</title>
        <authorList>
            <person name="Schiavone A."/>
            <person name="Manzulli V."/>
            <person name="Camarda A."/>
            <person name="Cafiero M.A."/>
            <person name="Vasco I."/>
            <person name="Marino L."/>
            <person name="Pennuzzi G."/>
            <person name="Serrecchia L."/>
            <person name="Galante D."/>
            <person name="Pugliese N."/>
        </authorList>
    </citation>
    <scope>NUCLEOTIDE SEQUENCE</scope>
    <source>
        <strain evidence="1">PraFG1</strain>
    </source>
</reference>
<dbReference type="RefSeq" id="WP_338412804.1">
    <property type="nucleotide sequence ID" value="NZ_CP093310.2"/>
</dbReference>
<protein>
    <recommendedName>
        <fullName evidence="3">Baseplate protein J-like domain-containing protein</fullName>
    </recommendedName>
</protein>